<reference evidence="2 3" key="1">
    <citation type="submission" date="2019-08" db="EMBL/GenBank/DDBJ databases">
        <title>Parahaliea maris sp. nov., isolated from the surface seawater.</title>
        <authorList>
            <person name="Liu Y."/>
        </authorList>
    </citation>
    <scope>NUCLEOTIDE SEQUENCE [LARGE SCALE GENOMIC DNA]</scope>
    <source>
        <strain evidence="2 3">S2-26</strain>
    </source>
</reference>
<evidence type="ECO:0000313" key="2">
    <source>
        <dbReference type="EMBL" id="TXS89715.1"/>
    </source>
</evidence>
<protein>
    <submittedName>
        <fullName evidence="2">Outer membrane protein assembly factor BamC</fullName>
    </submittedName>
</protein>
<keyword evidence="3" id="KW-1185">Reference proteome</keyword>
<comment type="caution">
    <text evidence="2">The sequence shown here is derived from an EMBL/GenBank/DDBJ whole genome shotgun (WGS) entry which is preliminary data.</text>
</comment>
<accession>A0A5C8ZNE0</accession>
<gene>
    <name evidence="2" type="primary">bamC</name>
    <name evidence="2" type="ORF">FVW59_17055</name>
</gene>
<organism evidence="2 3">
    <name type="scientific">Parahaliea aestuarii</name>
    <dbReference type="NCBI Taxonomy" id="1852021"/>
    <lineage>
        <taxon>Bacteria</taxon>
        <taxon>Pseudomonadati</taxon>
        <taxon>Pseudomonadota</taxon>
        <taxon>Gammaproteobacteria</taxon>
        <taxon>Cellvibrionales</taxon>
        <taxon>Halieaceae</taxon>
        <taxon>Parahaliea</taxon>
    </lineage>
</organism>
<dbReference type="OrthoDB" id="9772575at2"/>
<proteinExistence type="predicted"/>
<keyword evidence="1" id="KW-0732">Signal</keyword>
<dbReference type="Gene3D" id="3.30.530.50">
    <property type="match status" value="1"/>
</dbReference>
<dbReference type="Pfam" id="PF06804">
    <property type="entry name" value="Lipoprotein_18"/>
    <property type="match status" value="1"/>
</dbReference>
<dbReference type="Proteomes" id="UP000321933">
    <property type="component" value="Unassembled WGS sequence"/>
</dbReference>
<feature type="signal peptide" evidence="1">
    <location>
        <begin position="1"/>
        <end position="21"/>
    </location>
</feature>
<feature type="chain" id="PRO_5022829745" evidence="1">
    <location>
        <begin position="22"/>
        <end position="353"/>
    </location>
</feature>
<dbReference type="InterPro" id="IPR042268">
    <property type="entry name" value="BamC_C"/>
</dbReference>
<sequence>MSKFLTNTAKAGLCAALLASAGCSYLFGDGGAFRDKSEDYKDARETPQIRVPEGHEVGALEEIYPIPPVNEELVLSGEFEVPRPTPLVAGAADEVVRIQSLADNSWALIAIPPGQLWPQVRGFLSAAGIQVGRMDARAGIMESNWVELEGQPVPSRFRYRIEQGVQRGTSELHVKQMNQRGADPGDNNWPAQSDNVPQEREMLKAVAQYIANSADSAPVSMIADQAMSASGKIAMQESPEGYTYIHLGLPFDRAWASLAKALEDSSFEITDRDRSAGTYYVTFLGPQGEQEDGWFDWLFGDDEHPLAGQAFEVLATADGDSAVNIRLIPQGERAAYDKRQEQSLLAIIKGNIS</sequence>
<dbReference type="RefSeq" id="WP_148065573.1">
    <property type="nucleotide sequence ID" value="NZ_VRYZ01000008.1"/>
</dbReference>
<evidence type="ECO:0000313" key="3">
    <source>
        <dbReference type="Proteomes" id="UP000321933"/>
    </source>
</evidence>
<dbReference type="InterPro" id="IPR010653">
    <property type="entry name" value="NlpB/DapX"/>
</dbReference>
<dbReference type="EMBL" id="VRYZ01000008">
    <property type="protein sequence ID" value="TXS89715.1"/>
    <property type="molecule type" value="Genomic_DNA"/>
</dbReference>
<dbReference type="AlphaFoldDB" id="A0A5C8ZNE0"/>
<dbReference type="PROSITE" id="PS51257">
    <property type="entry name" value="PROKAR_LIPOPROTEIN"/>
    <property type="match status" value="1"/>
</dbReference>
<name>A0A5C8ZNE0_9GAMM</name>
<evidence type="ECO:0000256" key="1">
    <source>
        <dbReference type="SAM" id="SignalP"/>
    </source>
</evidence>
<dbReference type="Gene3D" id="3.30.310.170">
    <property type="entry name" value="Outer membrane protein assembly factor BamC"/>
    <property type="match status" value="1"/>
</dbReference>